<reference evidence="2" key="2">
    <citation type="submission" date="2015-01" db="EMBL/GenBank/DDBJ databases">
        <title>Evolutionary Origins and Diversification of the Mycorrhizal Mutualists.</title>
        <authorList>
            <consortium name="DOE Joint Genome Institute"/>
            <consortium name="Mycorrhizal Genomics Consortium"/>
            <person name="Kohler A."/>
            <person name="Kuo A."/>
            <person name="Nagy L.G."/>
            <person name="Floudas D."/>
            <person name="Copeland A."/>
            <person name="Barry K.W."/>
            <person name="Cichocki N."/>
            <person name="Veneault-Fourrey C."/>
            <person name="LaButti K."/>
            <person name="Lindquist E.A."/>
            <person name="Lipzen A."/>
            <person name="Lundell T."/>
            <person name="Morin E."/>
            <person name="Murat C."/>
            <person name="Riley R."/>
            <person name="Ohm R."/>
            <person name="Sun H."/>
            <person name="Tunlid A."/>
            <person name="Henrissat B."/>
            <person name="Grigoriev I.V."/>
            <person name="Hibbett D.S."/>
            <person name="Martin F."/>
        </authorList>
    </citation>
    <scope>NUCLEOTIDE SEQUENCE [LARGE SCALE GENOMIC DNA]</scope>
    <source>
        <strain evidence="2">Ve08.2h10</strain>
    </source>
</reference>
<dbReference type="Proteomes" id="UP000054538">
    <property type="component" value="Unassembled WGS sequence"/>
</dbReference>
<dbReference type="InParanoid" id="A0A0D0DMN9"/>
<accession>A0A0D0DMN9</accession>
<proteinExistence type="predicted"/>
<keyword evidence="2" id="KW-1185">Reference proteome</keyword>
<evidence type="ECO:0000313" key="2">
    <source>
        <dbReference type="Proteomes" id="UP000054538"/>
    </source>
</evidence>
<gene>
    <name evidence="1" type="ORF">PAXRUDRAFT_777030</name>
</gene>
<protein>
    <submittedName>
        <fullName evidence="1">Uncharacterized protein</fullName>
    </submittedName>
</protein>
<organism evidence="1 2">
    <name type="scientific">Paxillus rubicundulus Ve08.2h10</name>
    <dbReference type="NCBI Taxonomy" id="930991"/>
    <lineage>
        <taxon>Eukaryota</taxon>
        <taxon>Fungi</taxon>
        <taxon>Dikarya</taxon>
        <taxon>Basidiomycota</taxon>
        <taxon>Agaricomycotina</taxon>
        <taxon>Agaricomycetes</taxon>
        <taxon>Agaricomycetidae</taxon>
        <taxon>Boletales</taxon>
        <taxon>Paxilineae</taxon>
        <taxon>Paxillaceae</taxon>
        <taxon>Paxillus</taxon>
    </lineage>
</organism>
<reference evidence="1 2" key="1">
    <citation type="submission" date="2014-04" db="EMBL/GenBank/DDBJ databases">
        <authorList>
            <consortium name="DOE Joint Genome Institute"/>
            <person name="Kuo A."/>
            <person name="Kohler A."/>
            <person name="Jargeat P."/>
            <person name="Nagy L.G."/>
            <person name="Floudas D."/>
            <person name="Copeland A."/>
            <person name="Barry K.W."/>
            <person name="Cichocki N."/>
            <person name="Veneault-Fourrey C."/>
            <person name="LaButti K."/>
            <person name="Lindquist E.A."/>
            <person name="Lipzen A."/>
            <person name="Lundell T."/>
            <person name="Morin E."/>
            <person name="Murat C."/>
            <person name="Sun H."/>
            <person name="Tunlid A."/>
            <person name="Henrissat B."/>
            <person name="Grigoriev I.V."/>
            <person name="Hibbett D.S."/>
            <person name="Martin F."/>
            <person name="Nordberg H.P."/>
            <person name="Cantor M.N."/>
            <person name="Hua S.X."/>
        </authorList>
    </citation>
    <scope>NUCLEOTIDE SEQUENCE [LARGE SCALE GENOMIC DNA]</scope>
    <source>
        <strain evidence="1 2">Ve08.2h10</strain>
    </source>
</reference>
<sequence length="67" mass="7499">MMTNYHITFLVQSTDVVNTFFAGEVEMPVTMSNVRIPHINTTNVMWSTKVVKCLAIVDGIVMSARHA</sequence>
<evidence type="ECO:0000313" key="1">
    <source>
        <dbReference type="EMBL" id="KIL00028.1"/>
    </source>
</evidence>
<dbReference type="AlphaFoldDB" id="A0A0D0DMN9"/>
<dbReference type="HOGENOM" id="CLU_2813130_0_0_1"/>
<name>A0A0D0DMN9_9AGAM</name>
<dbReference type="EMBL" id="KN824843">
    <property type="protein sequence ID" value="KIL00028.1"/>
    <property type="molecule type" value="Genomic_DNA"/>
</dbReference>